<evidence type="ECO:0000313" key="3">
    <source>
        <dbReference type="Proteomes" id="UP000193642"/>
    </source>
</evidence>
<dbReference type="AlphaFoldDB" id="A0A1Y2CMR7"/>
<feature type="region of interest" description="Disordered" evidence="1">
    <location>
        <begin position="37"/>
        <end position="81"/>
    </location>
</feature>
<name>A0A1Y2CMR7_9FUNG</name>
<gene>
    <name evidence="2" type="ORF">BCR33DRAFT_848327</name>
</gene>
<keyword evidence="3" id="KW-1185">Reference proteome</keyword>
<comment type="caution">
    <text evidence="2">The sequence shown here is derived from an EMBL/GenBank/DDBJ whole genome shotgun (WGS) entry which is preliminary data.</text>
</comment>
<feature type="compositionally biased region" description="Low complexity" evidence="1">
    <location>
        <begin position="52"/>
        <end position="65"/>
    </location>
</feature>
<proteinExistence type="predicted"/>
<sequence length="432" mass="48342">MVKIIITSTKYLPLNLNQLRLPKNHYFPDILIRKRKTSQQNCHNKMPTPHRLSSTSTTSSLSSTTPQKPYTQPLSQYTDQDNNDLDTQIFAFISSLSESAPPTPQKQSRVNSIEVDEFEVEPTHGDACIHEDGSLKVVLATQPEDTVEDEEVLGTMSLKSAEKDDEGPTRYSREDNIRGDDCERVSKRGDANVLSAHEIKCLNVMKRLDSVGTSAGGSSRGSSTSEILVSSQQLRETARRIGKPAIRVRKQDYSGGDGKDVMGERRSEDVVGPSMRRDTSGCDKPKRVDSDATTTAGASSRTSTVHSEILISTQQLCDTVERVRKSAKMKAESQNHQRVSLIREEVVCEVGRSGQACSSHQSRSVSVKSTDRTQKRKRNRDMDEWETVVPTSPIAKRTRMDLEDCILEDRPEKKRKGWISGIMEFLHDVFQK</sequence>
<feature type="compositionally biased region" description="Low complexity" evidence="1">
    <location>
        <begin position="292"/>
        <end position="304"/>
    </location>
</feature>
<protein>
    <submittedName>
        <fullName evidence="2">Uncharacterized protein</fullName>
    </submittedName>
</protein>
<feature type="compositionally biased region" description="Basic and acidic residues" evidence="1">
    <location>
        <begin position="250"/>
        <end position="290"/>
    </location>
</feature>
<evidence type="ECO:0000256" key="1">
    <source>
        <dbReference type="SAM" id="MobiDB-lite"/>
    </source>
</evidence>
<feature type="region of interest" description="Disordered" evidence="1">
    <location>
        <begin position="359"/>
        <end position="384"/>
    </location>
</feature>
<reference evidence="2 3" key="1">
    <citation type="submission" date="2016-07" db="EMBL/GenBank/DDBJ databases">
        <title>Pervasive Adenine N6-methylation of Active Genes in Fungi.</title>
        <authorList>
            <consortium name="DOE Joint Genome Institute"/>
            <person name="Mondo S.J."/>
            <person name="Dannebaum R.O."/>
            <person name="Kuo R.C."/>
            <person name="Labutti K."/>
            <person name="Haridas S."/>
            <person name="Kuo A."/>
            <person name="Salamov A."/>
            <person name="Ahrendt S.R."/>
            <person name="Lipzen A."/>
            <person name="Sullivan W."/>
            <person name="Andreopoulos W.B."/>
            <person name="Clum A."/>
            <person name="Lindquist E."/>
            <person name="Daum C."/>
            <person name="Ramamoorthy G.K."/>
            <person name="Gryganskyi A."/>
            <person name="Culley D."/>
            <person name="Magnuson J.K."/>
            <person name="James T.Y."/>
            <person name="O'Malley M.A."/>
            <person name="Stajich J.E."/>
            <person name="Spatafora J.W."/>
            <person name="Visel A."/>
            <person name="Grigoriev I.V."/>
        </authorList>
    </citation>
    <scope>NUCLEOTIDE SEQUENCE [LARGE SCALE GENOMIC DNA]</scope>
    <source>
        <strain evidence="2 3">JEL800</strain>
    </source>
</reference>
<dbReference type="Proteomes" id="UP000193642">
    <property type="component" value="Unassembled WGS sequence"/>
</dbReference>
<feature type="region of interest" description="Disordered" evidence="1">
    <location>
        <begin position="250"/>
        <end position="304"/>
    </location>
</feature>
<feature type="region of interest" description="Disordered" evidence="1">
    <location>
        <begin position="212"/>
        <end position="233"/>
    </location>
</feature>
<feature type="compositionally biased region" description="Low complexity" evidence="1">
    <location>
        <begin position="359"/>
        <end position="368"/>
    </location>
</feature>
<accession>A0A1Y2CMR7</accession>
<feature type="compositionally biased region" description="Polar residues" evidence="1">
    <location>
        <begin position="66"/>
        <end position="80"/>
    </location>
</feature>
<organism evidence="2 3">
    <name type="scientific">Rhizoclosmatium globosum</name>
    <dbReference type="NCBI Taxonomy" id="329046"/>
    <lineage>
        <taxon>Eukaryota</taxon>
        <taxon>Fungi</taxon>
        <taxon>Fungi incertae sedis</taxon>
        <taxon>Chytridiomycota</taxon>
        <taxon>Chytridiomycota incertae sedis</taxon>
        <taxon>Chytridiomycetes</taxon>
        <taxon>Chytridiales</taxon>
        <taxon>Chytriomycetaceae</taxon>
        <taxon>Rhizoclosmatium</taxon>
    </lineage>
</organism>
<evidence type="ECO:0000313" key="2">
    <source>
        <dbReference type="EMBL" id="ORY48319.1"/>
    </source>
</evidence>
<dbReference type="EMBL" id="MCGO01000012">
    <property type="protein sequence ID" value="ORY48319.1"/>
    <property type="molecule type" value="Genomic_DNA"/>
</dbReference>